<gene>
    <name evidence="2" type="ORF">FB567DRAFT_227915</name>
</gene>
<name>A0A8K0RF91_9PLEO</name>
<organism evidence="2 3">
    <name type="scientific">Paraphoma chrysanthemicola</name>
    <dbReference type="NCBI Taxonomy" id="798071"/>
    <lineage>
        <taxon>Eukaryota</taxon>
        <taxon>Fungi</taxon>
        <taxon>Dikarya</taxon>
        <taxon>Ascomycota</taxon>
        <taxon>Pezizomycotina</taxon>
        <taxon>Dothideomycetes</taxon>
        <taxon>Pleosporomycetidae</taxon>
        <taxon>Pleosporales</taxon>
        <taxon>Pleosporineae</taxon>
        <taxon>Phaeosphaeriaceae</taxon>
        <taxon>Paraphoma</taxon>
    </lineage>
</organism>
<evidence type="ECO:0000256" key="1">
    <source>
        <dbReference type="SAM" id="MobiDB-lite"/>
    </source>
</evidence>
<dbReference type="AlphaFoldDB" id="A0A8K0RF91"/>
<evidence type="ECO:0000313" key="3">
    <source>
        <dbReference type="Proteomes" id="UP000813461"/>
    </source>
</evidence>
<sequence length="256" mass="27592">MGKVRHLVRSLRLRIACGMSKSSASSSASTPSTVSSHQSSAVEKMAHTTSSSFISHTPQSSTYGHCSIQETPLKAAASVGESSPEGIVIAAQKGFIEAEKDAIIEQDVLPQVELVASHDMPPEDDRGGPVQLEFNPDSKPSGGSSSALRWSFACKSARRSEREHEETCTPLEWRHSQQAFLNDADFDALPEWSDVEDDPGYNAPHVRDTDVWSVTSRASSMAVADETMSDAGGRRGWENERCWLGCEAGVSSGSLH</sequence>
<feature type="region of interest" description="Disordered" evidence="1">
    <location>
        <begin position="118"/>
        <end position="146"/>
    </location>
</feature>
<feature type="region of interest" description="Disordered" evidence="1">
    <location>
        <begin position="22"/>
        <end position="48"/>
    </location>
</feature>
<evidence type="ECO:0000313" key="2">
    <source>
        <dbReference type="EMBL" id="KAH7091976.1"/>
    </source>
</evidence>
<dbReference type="EMBL" id="JAGMVJ010000003">
    <property type="protein sequence ID" value="KAH7091976.1"/>
    <property type="molecule type" value="Genomic_DNA"/>
</dbReference>
<proteinExistence type="predicted"/>
<protein>
    <submittedName>
        <fullName evidence="2">Uncharacterized protein</fullName>
    </submittedName>
</protein>
<comment type="caution">
    <text evidence="2">The sequence shown here is derived from an EMBL/GenBank/DDBJ whole genome shotgun (WGS) entry which is preliminary data.</text>
</comment>
<feature type="compositionally biased region" description="Low complexity" evidence="1">
    <location>
        <begin position="22"/>
        <end position="41"/>
    </location>
</feature>
<keyword evidence="3" id="KW-1185">Reference proteome</keyword>
<dbReference type="OrthoDB" id="3801458at2759"/>
<reference evidence="2" key="1">
    <citation type="journal article" date="2021" name="Nat. Commun.">
        <title>Genetic determinants of endophytism in the Arabidopsis root mycobiome.</title>
        <authorList>
            <person name="Mesny F."/>
            <person name="Miyauchi S."/>
            <person name="Thiergart T."/>
            <person name="Pickel B."/>
            <person name="Atanasova L."/>
            <person name="Karlsson M."/>
            <person name="Huettel B."/>
            <person name="Barry K.W."/>
            <person name="Haridas S."/>
            <person name="Chen C."/>
            <person name="Bauer D."/>
            <person name="Andreopoulos W."/>
            <person name="Pangilinan J."/>
            <person name="LaButti K."/>
            <person name="Riley R."/>
            <person name="Lipzen A."/>
            <person name="Clum A."/>
            <person name="Drula E."/>
            <person name="Henrissat B."/>
            <person name="Kohler A."/>
            <person name="Grigoriev I.V."/>
            <person name="Martin F.M."/>
            <person name="Hacquard S."/>
        </authorList>
    </citation>
    <scope>NUCLEOTIDE SEQUENCE</scope>
    <source>
        <strain evidence="2">MPI-SDFR-AT-0120</strain>
    </source>
</reference>
<dbReference type="Proteomes" id="UP000813461">
    <property type="component" value="Unassembled WGS sequence"/>
</dbReference>
<accession>A0A8K0RF91</accession>